<gene>
    <name evidence="1" type="ORF">HJG60_010122</name>
</gene>
<dbReference type="Proteomes" id="UP000664940">
    <property type="component" value="Unassembled WGS sequence"/>
</dbReference>
<reference evidence="1 2" key="1">
    <citation type="journal article" date="2020" name="Nature">
        <title>Six reference-quality genomes reveal evolution of bat adaptations.</title>
        <authorList>
            <person name="Jebb D."/>
            <person name="Huang Z."/>
            <person name="Pippel M."/>
            <person name="Hughes G.M."/>
            <person name="Lavrichenko K."/>
            <person name="Devanna P."/>
            <person name="Winkler S."/>
            <person name="Jermiin L.S."/>
            <person name="Skirmuntt E.C."/>
            <person name="Katzourakis A."/>
            <person name="Burkitt-Gray L."/>
            <person name="Ray D.A."/>
            <person name="Sullivan K.A.M."/>
            <person name="Roscito J.G."/>
            <person name="Kirilenko B.M."/>
            <person name="Davalos L.M."/>
            <person name="Corthals A.P."/>
            <person name="Power M.L."/>
            <person name="Jones G."/>
            <person name="Ransome R.D."/>
            <person name="Dechmann D.K.N."/>
            <person name="Locatelli A.G."/>
            <person name="Puechmaille S.J."/>
            <person name="Fedrigo O."/>
            <person name="Jarvis E.D."/>
            <person name="Hiller M."/>
            <person name="Vernes S.C."/>
            <person name="Myers E.W."/>
            <person name="Teeling E.C."/>
        </authorList>
    </citation>
    <scope>NUCLEOTIDE SEQUENCE [LARGE SCALE GENOMIC DNA]</scope>
    <source>
        <strain evidence="1">Bat1K_MPI-CBG_1</strain>
    </source>
</reference>
<evidence type="ECO:0000313" key="2">
    <source>
        <dbReference type="Proteomes" id="UP000664940"/>
    </source>
</evidence>
<evidence type="ECO:0000313" key="1">
    <source>
        <dbReference type="EMBL" id="KAF6119672.1"/>
    </source>
</evidence>
<name>A0A834AXP4_9CHIR</name>
<accession>A0A834AXP4</accession>
<organism evidence="1 2">
    <name type="scientific">Phyllostomus discolor</name>
    <name type="common">pale spear-nosed bat</name>
    <dbReference type="NCBI Taxonomy" id="89673"/>
    <lineage>
        <taxon>Eukaryota</taxon>
        <taxon>Metazoa</taxon>
        <taxon>Chordata</taxon>
        <taxon>Craniata</taxon>
        <taxon>Vertebrata</taxon>
        <taxon>Euteleostomi</taxon>
        <taxon>Mammalia</taxon>
        <taxon>Eutheria</taxon>
        <taxon>Laurasiatheria</taxon>
        <taxon>Chiroptera</taxon>
        <taxon>Yangochiroptera</taxon>
        <taxon>Phyllostomidae</taxon>
        <taxon>Phyllostominae</taxon>
        <taxon>Phyllostomus</taxon>
    </lineage>
</organism>
<protein>
    <recommendedName>
        <fullName evidence="3">DUF1725 domain-containing protein</fullName>
    </recommendedName>
</protein>
<comment type="caution">
    <text evidence="1">The sequence shown here is derived from an EMBL/GenBank/DDBJ whole genome shotgun (WGS) entry which is preliminary data.</text>
</comment>
<dbReference type="EMBL" id="JABVXQ010000003">
    <property type="protein sequence ID" value="KAF6119672.1"/>
    <property type="molecule type" value="Genomic_DNA"/>
</dbReference>
<evidence type="ECO:0008006" key="3">
    <source>
        <dbReference type="Google" id="ProtNLM"/>
    </source>
</evidence>
<sequence>MERFLQPRCPPVNEWIKKLWYIYPMEFYAAERKKELLSFATPWMELESIMLSKISEAVTNKYHMISPFTGKALILNRENTIVFPLCLLYQNDLKAKSSHATFELKVFSDYPSPTEGFKYLPRLPGFPIKASTYLYSLISHLSLAPLKTQQF</sequence>
<proteinExistence type="predicted"/>
<dbReference type="AlphaFoldDB" id="A0A834AXP4"/>